<comment type="caution">
    <text evidence="2">The sequence shown here is derived from an EMBL/GenBank/DDBJ whole genome shotgun (WGS) entry which is preliminary data.</text>
</comment>
<evidence type="ECO:0000313" key="3">
    <source>
        <dbReference type="Proteomes" id="UP001492380"/>
    </source>
</evidence>
<reference evidence="2 3" key="1">
    <citation type="submission" date="2024-04" db="EMBL/GenBank/DDBJ databases">
        <title>Phyllosticta paracitricarpa is synonymous to the EU quarantine fungus P. citricarpa based on phylogenomic analyses.</title>
        <authorList>
            <consortium name="Lawrence Berkeley National Laboratory"/>
            <person name="Van Ingen-Buijs V.A."/>
            <person name="Van Westerhoven A.C."/>
            <person name="Haridas S."/>
            <person name="Skiadas P."/>
            <person name="Martin F."/>
            <person name="Groenewald J.Z."/>
            <person name="Crous P.W."/>
            <person name="Seidl M.F."/>
        </authorList>
    </citation>
    <scope>NUCLEOTIDE SEQUENCE [LARGE SCALE GENOMIC DNA]</scope>
    <source>
        <strain evidence="2 3">CBS 123374</strain>
    </source>
</reference>
<feature type="region of interest" description="Disordered" evidence="1">
    <location>
        <begin position="82"/>
        <end position="105"/>
    </location>
</feature>
<evidence type="ECO:0000313" key="2">
    <source>
        <dbReference type="EMBL" id="KAK8240373.1"/>
    </source>
</evidence>
<feature type="compositionally biased region" description="Basic and acidic residues" evidence="1">
    <location>
        <begin position="86"/>
        <end position="101"/>
    </location>
</feature>
<evidence type="ECO:0000256" key="1">
    <source>
        <dbReference type="SAM" id="MobiDB-lite"/>
    </source>
</evidence>
<name>A0ABR1YVZ8_9PEZI</name>
<proteinExistence type="predicted"/>
<protein>
    <submittedName>
        <fullName evidence="2">Uncharacterized protein</fullName>
    </submittedName>
</protein>
<keyword evidence="3" id="KW-1185">Reference proteome</keyword>
<dbReference type="EMBL" id="JBBWRZ010000003">
    <property type="protein sequence ID" value="KAK8240373.1"/>
    <property type="molecule type" value="Genomic_DNA"/>
</dbReference>
<accession>A0ABR1YVZ8</accession>
<dbReference type="Proteomes" id="UP001492380">
    <property type="component" value="Unassembled WGS sequence"/>
</dbReference>
<organism evidence="2 3">
    <name type="scientific">Phyllosticta capitalensis</name>
    <dbReference type="NCBI Taxonomy" id="121624"/>
    <lineage>
        <taxon>Eukaryota</taxon>
        <taxon>Fungi</taxon>
        <taxon>Dikarya</taxon>
        <taxon>Ascomycota</taxon>
        <taxon>Pezizomycotina</taxon>
        <taxon>Dothideomycetes</taxon>
        <taxon>Dothideomycetes incertae sedis</taxon>
        <taxon>Botryosphaeriales</taxon>
        <taxon>Phyllostictaceae</taxon>
        <taxon>Phyllosticta</taxon>
    </lineage>
</organism>
<sequence>MGAESHSVDTKHLQVKSSLQEICNQLLQPQLCKSKSLSLVSQTSLDNSPTFRYHCISILLEPLAKLQASTLAQSRCSKAGSTALEYSERPPLDSGQSERQRQPIRTTNQSSRLLIMCRYYAHTHSCGHTTTVFAAYCPSAAMRQRACSAQGASEIWQTLKMETSCAACGGDEISGGVSTKRVKGRGKR</sequence>
<gene>
    <name evidence="2" type="ORF">HDK90DRAFT_463986</name>
</gene>